<reference evidence="1" key="1">
    <citation type="journal article" date="2020" name="Stud. Mycol.">
        <title>101 Dothideomycetes genomes: a test case for predicting lifestyles and emergence of pathogens.</title>
        <authorList>
            <person name="Haridas S."/>
            <person name="Albert R."/>
            <person name="Binder M."/>
            <person name="Bloem J."/>
            <person name="Labutti K."/>
            <person name="Salamov A."/>
            <person name="Andreopoulos B."/>
            <person name="Baker S."/>
            <person name="Barry K."/>
            <person name="Bills G."/>
            <person name="Bluhm B."/>
            <person name="Cannon C."/>
            <person name="Castanera R."/>
            <person name="Culley D."/>
            <person name="Daum C."/>
            <person name="Ezra D."/>
            <person name="Gonzalez J."/>
            <person name="Henrissat B."/>
            <person name="Kuo A."/>
            <person name="Liang C."/>
            <person name="Lipzen A."/>
            <person name="Lutzoni F."/>
            <person name="Magnuson J."/>
            <person name="Mondo S."/>
            <person name="Nolan M."/>
            <person name="Ohm R."/>
            <person name="Pangilinan J."/>
            <person name="Park H.-J."/>
            <person name="Ramirez L."/>
            <person name="Alfaro M."/>
            <person name="Sun H."/>
            <person name="Tritt A."/>
            <person name="Yoshinaga Y."/>
            <person name="Zwiers L.-H."/>
            <person name="Turgeon B."/>
            <person name="Goodwin S."/>
            <person name="Spatafora J."/>
            <person name="Crous P."/>
            <person name="Grigoriev I."/>
        </authorList>
    </citation>
    <scope>NUCLEOTIDE SEQUENCE</scope>
    <source>
        <strain evidence="1">CBS 116005</strain>
    </source>
</reference>
<name>A0A6G1L4E8_9PEZI</name>
<dbReference type="Proteomes" id="UP000799436">
    <property type="component" value="Unassembled WGS sequence"/>
</dbReference>
<dbReference type="AlphaFoldDB" id="A0A6G1L4E8"/>
<proteinExistence type="predicted"/>
<gene>
    <name evidence="1" type="ORF">EJ03DRAFT_145318</name>
</gene>
<evidence type="ECO:0000313" key="2">
    <source>
        <dbReference type="Proteomes" id="UP000799436"/>
    </source>
</evidence>
<sequence>MCKSKRALKGTQVPIVTPSTHLESIPDLSSHTASLGSVSCIIETNLINQPTGRLTDTITGNAYEMNALFSRPPAQCNAFNHSHAPYSVLFSRNASTGTRPVSIKRLLPMCPSICCTCAPDSMLAIYNSNDGIVQTSQFRAHAASSIAFSFVHVS</sequence>
<evidence type="ECO:0000313" key="1">
    <source>
        <dbReference type="EMBL" id="KAF2767570.1"/>
    </source>
</evidence>
<dbReference type="EMBL" id="ML995854">
    <property type="protein sequence ID" value="KAF2767570.1"/>
    <property type="molecule type" value="Genomic_DNA"/>
</dbReference>
<keyword evidence="2" id="KW-1185">Reference proteome</keyword>
<organism evidence="1 2">
    <name type="scientific">Teratosphaeria nubilosa</name>
    <dbReference type="NCBI Taxonomy" id="161662"/>
    <lineage>
        <taxon>Eukaryota</taxon>
        <taxon>Fungi</taxon>
        <taxon>Dikarya</taxon>
        <taxon>Ascomycota</taxon>
        <taxon>Pezizomycotina</taxon>
        <taxon>Dothideomycetes</taxon>
        <taxon>Dothideomycetidae</taxon>
        <taxon>Mycosphaerellales</taxon>
        <taxon>Teratosphaeriaceae</taxon>
        <taxon>Teratosphaeria</taxon>
    </lineage>
</organism>
<protein>
    <submittedName>
        <fullName evidence="1">Uncharacterized protein</fullName>
    </submittedName>
</protein>
<accession>A0A6G1L4E8</accession>